<dbReference type="PANTHER" id="PTHR42859">
    <property type="entry name" value="OXIDOREDUCTASE"/>
    <property type="match status" value="1"/>
</dbReference>
<keyword evidence="3 9" id="KW-0813">Transport</keyword>
<gene>
    <name evidence="11" type="ORF">JF887_04465</name>
</gene>
<evidence type="ECO:0000259" key="10">
    <source>
        <dbReference type="PROSITE" id="PS51379"/>
    </source>
</evidence>
<evidence type="ECO:0000256" key="6">
    <source>
        <dbReference type="ARBA" id="ARBA00022982"/>
    </source>
</evidence>
<comment type="cofactor">
    <cofactor evidence="2 9">
        <name>[4Fe-4S] cluster</name>
        <dbReference type="ChEBI" id="CHEBI:49883"/>
    </cofactor>
</comment>
<comment type="cofactor">
    <cofactor evidence="1">
        <name>[3Fe-4S] cluster</name>
        <dbReference type="ChEBI" id="CHEBI:21137"/>
    </cofactor>
</comment>
<dbReference type="InterPro" id="IPR050294">
    <property type="entry name" value="RnfB_subfamily"/>
</dbReference>
<keyword evidence="6 9" id="KW-0249">Electron transport</keyword>
<name>A0A934KH54_9BACT</name>
<evidence type="ECO:0000256" key="5">
    <source>
        <dbReference type="ARBA" id="ARBA00022723"/>
    </source>
</evidence>
<protein>
    <recommendedName>
        <fullName evidence="9">Ferredoxin</fullName>
    </recommendedName>
</protein>
<dbReference type="PANTHER" id="PTHR42859:SF2">
    <property type="entry name" value="FERREDOXIN"/>
    <property type="match status" value="1"/>
</dbReference>
<feature type="domain" description="4Fe-4S ferredoxin-type" evidence="10">
    <location>
        <begin position="33"/>
        <end position="62"/>
    </location>
</feature>
<dbReference type="InterPro" id="IPR000813">
    <property type="entry name" value="7Fe_ferredoxin"/>
</dbReference>
<accession>A0A934KH54</accession>
<dbReference type="Gene3D" id="3.30.70.20">
    <property type="match status" value="1"/>
</dbReference>
<dbReference type="GO" id="GO:0051539">
    <property type="term" value="F:4 iron, 4 sulfur cluster binding"/>
    <property type="evidence" value="ECO:0007669"/>
    <property type="project" value="UniProtKB-UniRule"/>
</dbReference>
<evidence type="ECO:0000313" key="12">
    <source>
        <dbReference type="Proteomes" id="UP000614410"/>
    </source>
</evidence>
<dbReference type="PRINTS" id="PR00354">
    <property type="entry name" value="7FE8SFRDOXIN"/>
</dbReference>
<proteinExistence type="predicted"/>
<sequence length="95" mass="10481">MTYVVTEACIDLKDKSCIEVCPVDCIHEVDADRMVYIDPDECIDCGACVDPCPVDAIYAEEDVPAPQQPFTLINKVYFKDKGAAQARVDEIKPPA</sequence>
<keyword evidence="4 9" id="KW-0004">4Fe-4S</keyword>
<evidence type="ECO:0000256" key="7">
    <source>
        <dbReference type="ARBA" id="ARBA00023004"/>
    </source>
</evidence>
<feature type="domain" description="4Fe-4S ferredoxin-type" evidence="10">
    <location>
        <begin position="1"/>
        <end position="32"/>
    </location>
</feature>
<dbReference type="GO" id="GO:0009055">
    <property type="term" value="F:electron transfer activity"/>
    <property type="evidence" value="ECO:0007669"/>
    <property type="project" value="UniProtKB-UniRule"/>
</dbReference>
<keyword evidence="5 9" id="KW-0479">Metal-binding</keyword>
<evidence type="ECO:0000256" key="4">
    <source>
        <dbReference type="ARBA" id="ARBA00022485"/>
    </source>
</evidence>
<keyword evidence="8 9" id="KW-0411">Iron-sulfur</keyword>
<evidence type="ECO:0000256" key="1">
    <source>
        <dbReference type="ARBA" id="ARBA00001927"/>
    </source>
</evidence>
<comment type="caution">
    <text evidence="11">The sequence shown here is derived from an EMBL/GenBank/DDBJ whole genome shotgun (WGS) entry which is preliminary data.</text>
</comment>
<dbReference type="AlphaFoldDB" id="A0A934KH54"/>
<dbReference type="PROSITE" id="PS00198">
    <property type="entry name" value="4FE4S_FER_1"/>
    <property type="match status" value="1"/>
</dbReference>
<evidence type="ECO:0000256" key="3">
    <source>
        <dbReference type="ARBA" id="ARBA00022448"/>
    </source>
</evidence>
<dbReference type="Pfam" id="PF00037">
    <property type="entry name" value="Fer4"/>
    <property type="match status" value="1"/>
</dbReference>
<dbReference type="EMBL" id="JAEKNN010000023">
    <property type="protein sequence ID" value="MBJ7608671.1"/>
    <property type="molecule type" value="Genomic_DNA"/>
</dbReference>
<organism evidence="11 12">
    <name type="scientific">Candidatus Amunia macphersoniae</name>
    <dbReference type="NCBI Taxonomy" id="3127014"/>
    <lineage>
        <taxon>Bacteria</taxon>
        <taxon>Bacillati</taxon>
        <taxon>Candidatus Dormiibacterota</taxon>
        <taxon>Candidatus Dormibacteria</taxon>
        <taxon>Candidatus Aeolococcales</taxon>
        <taxon>Candidatus Aeolococcaceae</taxon>
        <taxon>Candidatus Amunia</taxon>
    </lineage>
</organism>
<dbReference type="PROSITE" id="PS51379">
    <property type="entry name" value="4FE4S_FER_2"/>
    <property type="match status" value="2"/>
</dbReference>
<keyword evidence="7 9" id="KW-0408">Iron</keyword>
<dbReference type="InterPro" id="IPR017896">
    <property type="entry name" value="4Fe4S_Fe-S-bd"/>
</dbReference>
<evidence type="ECO:0000313" key="11">
    <source>
        <dbReference type="EMBL" id="MBJ7608671.1"/>
    </source>
</evidence>
<dbReference type="GO" id="GO:0046872">
    <property type="term" value="F:metal ion binding"/>
    <property type="evidence" value="ECO:0007669"/>
    <property type="project" value="UniProtKB-UniRule"/>
</dbReference>
<dbReference type="InterPro" id="IPR017900">
    <property type="entry name" value="4Fe4S_Fe_S_CS"/>
</dbReference>
<evidence type="ECO:0000256" key="8">
    <source>
        <dbReference type="ARBA" id="ARBA00023014"/>
    </source>
</evidence>
<reference evidence="11 12" key="1">
    <citation type="submission" date="2020-10" db="EMBL/GenBank/DDBJ databases">
        <title>Ca. Dormibacterota MAGs.</title>
        <authorList>
            <person name="Montgomery K."/>
        </authorList>
    </citation>
    <scope>NUCLEOTIDE SEQUENCE [LARGE SCALE GENOMIC DNA]</scope>
    <source>
        <strain evidence="11">Mitchell_Peninsula_5</strain>
    </source>
</reference>
<comment type="function">
    <text evidence="9">Ferredoxins are iron-sulfur proteins that transfer electrons in a wide variety of metabolic reactions.</text>
</comment>
<evidence type="ECO:0000256" key="2">
    <source>
        <dbReference type="ARBA" id="ARBA00001966"/>
    </source>
</evidence>
<dbReference type="Proteomes" id="UP000614410">
    <property type="component" value="Unassembled WGS sequence"/>
</dbReference>
<evidence type="ECO:0000256" key="9">
    <source>
        <dbReference type="RuleBase" id="RU365098"/>
    </source>
</evidence>
<dbReference type="SUPFAM" id="SSF54862">
    <property type="entry name" value="4Fe-4S ferredoxins"/>
    <property type="match status" value="1"/>
</dbReference>